<evidence type="ECO:0000313" key="2">
    <source>
        <dbReference type="Proteomes" id="UP000286921"/>
    </source>
</evidence>
<dbReference type="GO" id="GO:0008252">
    <property type="term" value="F:nucleotidase activity"/>
    <property type="evidence" value="ECO:0007669"/>
    <property type="project" value="TreeGrafter"/>
</dbReference>
<dbReference type="PANTHER" id="PTHR47438">
    <property type="entry name" value="PHOSPHATE METABOLISM PROTEIN 8-RELATED"/>
    <property type="match status" value="1"/>
</dbReference>
<dbReference type="InterPro" id="IPR023214">
    <property type="entry name" value="HAD_sf"/>
</dbReference>
<dbReference type="EMBL" id="BDHI01000001">
    <property type="protein sequence ID" value="GCB17151.1"/>
    <property type="molecule type" value="Genomic_DNA"/>
</dbReference>
<reference evidence="1 2" key="1">
    <citation type="submission" date="2016-09" db="EMBL/GenBank/DDBJ databases">
        <title>Aspergillus awamori IFM 58123T.</title>
        <authorList>
            <person name="Kusuya Y."/>
            <person name="Shimizu M."/>
            <person name="Takahashi H."/>
            <person name="Yaguchi T."/>
        </authorList>
    </citation>
    <scope>NUCLEOTIDE SEQUENCE [LARGE SCALE GENOMIC DNA]</scope>
    <source>
        <strain evidence="1 2">IFM 58123</strain>
    </source>
</reference>
<evidence type="ECO:0000313" key="1">
    <source>
        <dbReference type="EMBL" id="GCB17151.1"/>
    </source>
</evidence>
<organism evidence="1 2">
    <name type="scientific">Aspergillus awamori</name>
    <name type="common">Black koji mold</name>
    <dbReference type="NCBI Taxonomy" id="105351"/>
    <lineage>
        <taxon>Eukaryota</taxon>
        <taxon>Fungi</taxon>
        <taxon>Dikarya</taxon>
        <taxon>Ascomycota</taxon>
        <taxon>Pezizomycotina</taxon>
        <taxon>Eurotiomycetes</taxon>
        <taxon>Eurotiomycetidae</taxon>
        <taxon>Eurotiales</taxon>
        <taxon>Aspergillaceae</taxon>
        <taxon>Aspergillus</taxon>
    </lineage>
</organism>
<gene>
    <name evidence="1" type="ORF">AAWM_00036</name>
</gene>
<dbReference type="InterPro" id="IPR052791">
    <property type="entry name" value="SSM1_domain"/>
</dbReference>
<dbReference type="GO" id="GO:0009166">
    <property type="term" value="P:nucleotide catabolic process"/>
    <property type="evidence" value="ECO:0007669"/>
    <property type="project" value="TreeGrafter"/>
</dbReference>
<dbReference type="Gene3D" id="3.40.50.1000">
    <property type="entry name" value="HAD superfamily/HAD-like"/>
    <property type="match status" value="1"/>
</dbReference>
<dbReference type="SUPFAM" id="SSF56784">
    <property type="entry name" value="HAD-like"/>
    <property type="match status" value="1"/>
</dbReference>
<proteinExistence type="predicted"/>
<sequence>MEPVTSQANPTDHAKPVLFFDMDNCLYSRQIKVQDVLSNLIDNYFEKHLGLVRQHQIDPMEYNAKVDDALPLENMIQPDPELRALLEDIDRAKVRLWLLTNAYKTHGERVVKLLRVDDLFEGLTYCNYAEILLICKPHIDMFRKAMRESGVQKNVKCYFVATAQVHAKLDGLQLTL</sequence>
<keyword evidence="2" id="KW-1185">Reference proteome</keyword>
<protein>
    <submittedName>
        <fullName evidence="1">Suppressor of disruption of TFIIS</fullName>
    </submittedName>
</protein>
<comment type="caution">
    <text evidence="1">The sequence shown here is derived from an EMBL/GenBank/DDBJ whole genome shotgun (WGS) entry which is preliminary data.</text>
</comment>
<dbReference type="Pfam" id="PF00702">
    <property type="entry name" value="Hydrolase"/>
    <property type="match status" value="1"/>
</dbReference>
<dbReference type="InterPro" id="IPR006439">
    <property type="entry name" value="HAD-SF_hydro_IA"/>
</dbReference>
<dbReference type="AlphaFoldDB" id="A0A401KD59"/>
<dbReference type="Proteomes" id="UP000286921">
    <property type="component" value="Unassembled WGS sequence"/>
</dbReference>
<dbReference type="STRING" id="105351.A0A401KD59"/>
<dbReference type="InterPro" id="IPR036412">
    <property type="entry name" value="HAD-like_sf"/>
</dbReference>
<dbReference type="NCBIfam" id="TIGR01509">
    <property type="entry name" value="HAD-SF-IA-v3"/>
    <property type="match status" value="1"/>
</dbReference>
<dbReference type="SFLD" id="SFLDG01129">
    <property type="entry name" value="C1.5:_HAD__Beta-PGM__Phosphata"/>
    <property type="match status" value="1"/>
</dbReference>
<dbReference type="GO" id="GO:0006206">
    <property type="term" value="P:pyrimidine nucleobase metabolic process"/>
    <property type="evidence" value="ECO:0007669"/>
    <property type="project" value="TreeGrafter"/>
</dbReference>
<dbReference type="SFLD" id="SFLDS00003">
    <property type="entry name" value="Haloacid_Dehalogenase"/>
    <property type="match status" value="1"/>
</dbReference>
<dbReference type="PANTHER" id="PTHR47438:SF1">
    <property type="entry name" value="PHOSPHATE METABOLISM PROTEIN 8-RELATED"/>
    <property type="match status" value="1"/>
</dbReference>
<name>A0A401KD59_ASPAW</name>
<accession>A0A401KD59</accession>